<accession>A0A7U2F3M2</accession>
<sequence length="104" mass="11660">MTELWLMNIQLVARLSSLGQIASANILPEALRKLGQHRSRTIRRWCLLCLISPAIAMNIEISESTRLKPPVINNVSLPSKHCLSSFLPLIVPSTLSIKRLKPNH</sequence>
<gene>
    <name evidence="1" type="ORF">JI435_411120</name>
</gene>
<organism evidence="1 2">
    <name type="scientific">Phaeosphaeria nodorum (strain SN15 / ATCC MYA-4574 / FGSC 10173)</name>
    <name type="common">Glume blotch fungus</name>
    <name type="synonym">Parastagonospora nodorum</name>
    <dbReference type="NCBI Taxonomy" id="321614"/>
    <lineage>
        <taxon>Eukaryota</taxon>
        <taxon>Fungi</taxon>
        <taxon>Dikarya</taxon>
        <taxon>Ascomycota</taxon>
        <taxon>Pezizomycotina</taxon>
        <taxon>Dothideomycetes</taxon>
        <taxon>Pleosporomycetidae</taxon>
        <taxon>Pleosporales</taxon>
        <taxon>Pleosporineae</taxon>
        <taxon>Phaeosphaeriaceae</taxon>
        <taxon>Parastagonospora</taxon>
    </lineage>
</organism>
<dbReference type="AlphaFoldDB" id="A0A7U2F3M2"/>
<keyword evidence="2" id="KW-1185">Reference proteome</keyword>
<dbReference type="EMBL" id="CP069030">
    <property type="protein sequence ID" value="QRC97836.1"/>
    <property type="molecule type" value="Genomic_DNA"/>
</dbReference>
<name>A0A7U2F3M2_PHANO</name>
<protein>
    <submittedName>
        <fullName evidence="1">Uncharacterized protein</fullName>
    </submittedName>
</protein>
<proteinExistence type="predicted"/>
<evidence type="ECO:0000313" key="1">
    <source>
        <dbReference type="EMBL" id="QRC97836.1"/>
    </source>
</evidence>
<evidence type="ECO:0000313" key="2">
    <source>
        <dbReference type="Proteomes" id="UP000663193"/>
    </source>
</evidence>
<reference evidence="2" key="1">
    <citation type="journal article" date="2021" name="BMC Genomics">
        <title>Chromosome-level genome assembly and manually-curated proteome of model necrotroph Parastagonospora nodorum Sn15 reveals a genome-wide trove of candidate effector homologs, and redundancy of virulence-related functions within an accessory chromosome.</title>
        <authorList>
            <person name="Bertazzoni S."/>
            <person name="Jones D.A.B."/>
            <person name="Phan H.T."/>
            <person name="Tan K.-C."/>
            <person name="Hane J.K."/>
        </authorList>
    </citation>
    <scope>NUCLEOTIDE SEQUENCE [LARGE SCALE GENOMIC DNA]</scope>
    <source>
        <strain evidence="2">SN15 / ATCC MYA-4574 / FGSC 10173)</strain>
    </source>
</reference>
<dbReference type="VEuPathDB" id="FungiDB:JI435_411120"/>
<dbReference type="Proteomes" id="UP000663193">
    <property type="component" value="Chromosome 8"/>
</dbReference>